<dbReference type="EMBL" id="SRIO01000004">
    <property type="protein sequence ID" value="TFZ83310.1"/>
    <property type="molecule type" value="Genomic_DNA"/>
</dbReference>
<dbReference type="AlphaFoldDB" id="A0A4Z0FC42"/>
<dbReference type="Proteomes" id="UP000297890">
    <property type="component" value="Unassembled WGS sequence"/>
</dbReference>
<proteinExistence type="predicted"/>
<accession>A0A4Z0FC42</accession>
<evidence type="ECO:0000313" key="2">
    <source>
        <dbReference type="EMBL" id="TFZ83310.1"/>
    </source>
</evidence>
<dbReference type="RefSeq" id="WP_135281190.1">
    <property type="nucleotide sequence ID" value="NZ_SRIO01000004.1"/>
</dbReference>
<feature type="compositionally biased region" description="Acidic residues" evidence="1">
    <location>
        <begin position="29"/>
        <end position="42"/>
    </location>
</feature>
<reference evidence="2 3" key="1">
    <citation type="journal article" date="2019" name="ISME J.">
        <title>Candidatus Macondimonas diazotrophica, a novel gammaproteobacterial genus dominating crude-oil-contaminated coastal sediments.</title>
        <authorList>
            <person name="Karthikeyan S."/>
            <person name="Konstantinidis K."/>
        </authorList>
    </citation>
    <scope>NUCLEOTIDE SEQUENCE [LARGE SCALE GENOMIC DNA]</scope>
    <source>
        <strain evidence="2 3">KTK01</strain>
    </source>
</reference>
<organism evidence="2 3">
    <name type="scientific">Candidatus Macondimonas diazotrophica</name>
    <dbReference type="NCBI Taxonomy" id="2305248"/>
    <lineage>
        <taxon>Bacteria</taxon>
        <taxon>Pseudomonadati</taxon>
        <taxon>Pseudomonadota</taxon>
        <taxon>Gammaproteobacteria</taxon>
        <taxon>Chromatiales</taxon>
        <taxon>Ectothiorhodospiraceae</taxon>
        <taxon>Candidatus Macondimonas</taxon>
    </lineage>
</organism>
<comment type="caution">
    <text evidence="2">The sequence shown here is derived from an EMBL/GenBank/DDBJ whole genome shotgun (WGS) entry which is preliminary data.</text>
</comment>
<feature type="region of interest" description="Disordered" evidence="1">
    <location>
        <begin position="29"/>
        <end position="60"/>
    </location>
</feature>
<evidence type="ECO:0000256" key="1">
    <source>
        <dbReference type="SAM" id="MobiDB-lite"/>
    </source>
</evidence>
<protein>
    <submittedName>
        <fullName evidence="2">Uncharacterized protein</fullName>
    </submittedName>
</protein>
<keyword evidence="3" id="KW-1185">Reference proteome</keyword>
<name>A0A4Z0FC42_9GAMM</name>
<gene>
    <name evidence="2" type="ORF">E4680_04475</name>
</gene>
<evidence type="ECO:0000313" key="3">
    <source>
        <dbReference type="Proteomes" id="UP000297890"/>
    </source>
</evidence>
<sequence length="60" mass="7025">MQAWLPVTVMIILLLGVLILFDMRSADTEDGSDEDFEEDDSGLESSWDAFFRQQDERRKR</sequence>